<comment type="caution">
    <text evidence="2">The sequence shown here is derived from an EMBL/GenBank/DDBJ whole genome shotgun (WGS) entry which is preliminary data.</text>
</comment>
<feature type="region of interest" description="Disordered" evidence="1">
    <location>
        <begin position="215"/>
        <end position="283"/>
    </location>
</feature>
<reference evidence="2" key="1">
    <citation type="submission" date="2021-03" db="EMBL/GenBank/DDBJ databases">
        <title>Draft genome sequence of rust myrtle Austropuccinia psidii MF-1, a brazilian biotype.</title>
        <authorList>
            <person name="Quecine M.C."/>
            <person name="Pachon D.M.R."/>
            <person name="Bonatelli M.L."/>
            <person name="Correr F.H."/>
            <person name="Franceschini L.M."/>
            <person name="Leite T.F."/>
            <person name="Margarido G.R.A."/>
            <person name="Almeida C.A."/>
            <person name="Ferrarezi J.A."/>
            <person name="Labate C.A."/>
        </authorList>
    </citation>
    <scope>NUCLEOTIDE SEQUENCE</scope>
    <source>
        <strain evidence="2">MF-1</strain>
    </source>
</reference>
<name>A0A9Q3EUL3_9BASI</name>
<gene>
    <name evidence="2" type="ORF">O181_067029</name>
</gene>
<accession>A0A9Q3EUL3</accession>
<proteinExistence type="predicted"/>
<evidence type="ECO:0000256" key="1">
    <source>
        <dbReference type="SAM" id="MobiDB-lite"/>
    </source>
</evidence>
<dbReference type="Proteomes" id="UP000765509">
    <property type="component" value="Unassembled WGS sequence"/>
</dbReference>
<protein>
    <submittedName>
        <fullName evidence="2">Uncharacterized protein</fullName>
    </submittedName>
</protein>
<feature type="region of interest" description="Disordered" evidence="1">
    <location>
        <begin position="129"/>
        <end position="150"/>
    </location>
</feature>
<dbReference type="EMBL" id="AVOT02033423">
    <property type="protein sequence ID" value="MBW0527314.1"/>
    <property type="molecule type" value="Genomic_DNA"/>
</dbReference>
<organism evidence="2 3">
    <name type="scientific">Austropuccinia psidii MF-1</name>
    <dbReference type="NCBI Taxonomy" id="1389203"/>
    <lineage>
        <taxon>Eukaryota</taxon>
        <taxon>Fungi</taxon>
        <taxon>Dikarya</taxon>
        <taxon>Basidiomycota</taxon>
        <taxon>Pucciniomycotina</taxon>
        <taxon>Pucciniomycetes</taxon>
        <taxon>Pucciniales</taxon>
        <taxon>Sphaerophragmiaceae</taxon>
        <taxon>Austropuccinia</taxon>
    </lineage>
</organism>
<evidence type="ECO:0000313" key="3">
    <source>
        <dbReference type="Proteomes" id="UP000765509"/>
    </source>
</evidence>
<dbReference type="AlphaFoldDB" id="A0A9Q3EUL3"/>
<evidence type="ECO:0000313" key="2">
    <source>
        <dbReference type="EMBL" id="MBW0527314.1"/>
    </source>
</evidence>
<sequence>MVGHIVNSITLLYTTFDRLYLLITMEENFIPLETQSQANKPVTPSEPEGSKGKGKRHSEGLITAKKWTPIATQRSRKPRNSASIQGNPTLTSCTGNITIINQVVTSKGKIPKAVDNKFVQSTVKETLASKGTNQRTEKACPEPEDPEEDTLDTVVDGKAMKEIISALRFTLQFNRNLKPEDWKDIDQVLQLHQLLKDNPDRAYSDSFRLTRRRPNQLSSGFTPFRNQQISGQESPSFTIQGSFQEKTRKQGQEQNLFQTEEERVRPYDPEDVGLGKRSTQEPELVVNHSRISSPINRNITPTHIEHNVIPPESSLNSDAIWLQMSQCAEQTQKKLSELEASHEKMKKLTASKDKIFKTLQEGHAQLSKASESTNKRQNLVFEEQHHSKGDRHCLDQDINKLFNVYHNIKPQPQGHFMDNPYQPDDIKADSMFINKE</sequence>
<feature type="compositionally biased region" description="Polar residues" evidence="1">
    <location>
        <begin position="215"/>
        <end position="244"/>
    </location>
</feature>
<feature type="region of interest" description="Disordered" evidence="1">
    <location>
        <begin position="34"/>
        <end position="62"/>
    </location>
</feature>
<keyword evidence="3" id="KW-1185">Reference proteome</keyword>